<evidence type="ECO:0000256" key="6">
    <source>
        <dbReference type="ARBA" id="ARBA00022915"/>
    </source>
</evidence>
<keyword evidence="7" id="KW-0457">Lysine biosynthesis</keyword>
<dbReference type="PROSITE" id="PS00666">
    <property type="entry name" value="DHDPS_2"/>
    <property type="match status" value="1"/>
</dbReference>
<dbReference type="SUPFAM" id="SSF51569">
    <property type="entry name" value="Aldolase"/>
    <property type="match status" value="1"/>
</dbReference>
<name>A0A381QXH7_9ZZZZ</name>
<gene>
    <name evidence="11" type="ORF">METZ01_LOCUS36528</name>
</gene>
<evidence type="ECO:0000256" key="8">
    <source>
        <dbReference type="ARBA" id="ARBA00023239"/>
    </source>
</evidence>
<dbReference type="Pfam" id="PF00701">
    <property type="entry name" value="DHDPS"/>
    <property type="match status" value="1"/>
</dbReference>
<keyword evidence="8" id="KW-0456">Lyase</keyword>
<dbReference type="InterPro" id="IPR013785">
    <property type="entry name" value="Aldolase_TIM"/>
</dbReference>
<reference evidence="11" key="1">
    <citation type="submission" date="2018-05" db="EMBL/GenBank/DDBJ databases">
        <authorList>
            <person name="Lanie J.A."/>
            <person name="Ng W.-L."/>
            <person name="Kazmierczak K.M."/>
            <person name="Andrzejewski T.M."/>
            <person name="Davidsen T.M."/>
            <person name="Wayne K.J."/>
            <person name="Tettelin H."/>
            <person name="Glass J.I."/>
            <person name="Rusch D."/>
            <person name="Podicherti R."/>
            <person name="Tsui H.-C.T."/>
            <person name="Winkler M.E."/>
        </authorList>
    </citation>
    <scope>NUCLEOTIDE SEQUENCE</scope>
</reference>
<organism evidence="11">
    <name type="scientific">marine metagenome</name>
    <dbReference type="NCBI Taxonomy" id="408172"/>
    <lineage>
        <taxon>unclassified sequences</taxon>
        <taxon>metagenomes</taxon>
        <taxon>ecological metagenomes</taxon>
    </lineage>
</organism>
<dbReference type="PANTHER" id="PTHR12128:SF66">
    <property type="entry name" value="4-HYDROXY-2-OXOGLUTARATE ALDOLASE, MITOCHONDRIAL"/>
    <property type="match status" value="1"/>
</dbReference>
<dbReference type="PIRSF" id="PIRSF001365">
    <property type="entry name" value="DHDPS"/>
    <property type="match status" value="1"/>
</dbReference>
<dbReference type="AlphaFoldDB" id="A0A381QXH7"/>
<evidence type="ECO:0000256" key="10">
    <source>
        <dbReference type="ARBA" id="ARBA00047836"/>
    </source>
</evidence>
<evidence type="ECO:0000256" key="1">
    <source>
        <dbReference type="ARBA" id="ARBA00003294"/>
    </source>
</evidence>
<comment type="pathway">
    <text evidence="2">Amino-acid biosynthesis; L-lysine biosynthesis via DAP pathway; (S)-tetrahydrodipicolinate from L-aspartate: step 3/4.</text>
</comment>
<evidence type="ECO:0000256" key="9">
    <source>
        <dbReference type="ARBA" id="ARBA00023270"/>
    </source>
</evidence>
<evidence type="ECO:0000313" key="11">
    <source>
        <dbReference type="EMBL" id="SUZ83674.1"/>
    </source>
</evidence>
<sequence length="259" mass="28258">MGGVNYIVVQGTTGEYATLSENEKVKCRKVFIRANNGRVPLVIGIGSNYTDSLVDYVNKSDLIGFSAILSVVPYYNKPSQQGLFQHFSKLANSSKVPIILYNVPGRTSCNMEPDTVIKLAKKHKNIIGIKEAKGDLDQIKSLIKNKPPNFLIISGDDETAAESILNGADGVISVAAGSIPKLFTKTINCALNKEEKNTNILLDLIKPYIKLLFDEGNPSGTKAALSVLNICENKLRLPLIPVSDSLYSKIEKFISENPE</sequence>
<dbReference type="EC" id="4.3.3.7" evidence="3"/>
<dbReference type="GO" id="GO:0008840">
    <property type="term" value="F:4-hydroxy-tetrahydrodipicolinate synthase activity"/>
    <property type="evidence" value="ECO:0007669"/>
    <property type="project" value="UniProtKB-EC"/>
</dbReference>
<keyword evidence="4" id="KW-0963">Cytoplasm</keyword>
<dbReference type="GO" id="GO:0005829">
    <property type="term" value="C:cytosol"/>
    <property type="evidence" value="ECO:0007669"/>
    <property type="project" value="TreeGrafter"/>
</dbReference>
<evidence type="ECO:0000256" key="4">
    <source>
        <dbReference type="ARBA" id="ARBA00022490"/>
    </source>
</evidence>
<dbReference type="Gene3D" id="3.20.20.70">
    <property type="entry name" value="Aldolase class I"/>
    <property type="match status" value="1"/>
</dbReference>
<dbReference type="CDD" id="cd00950">
    <property type="entry name" value="DHDPS"/>
    <property type="match status" value="1"/>
</dbReference>
<dbReference type="GO" id="GO:0009089">
    <property type="term" value="P:lysine biosynthetic process via diaminopimelate"/>
    <property type="evidence" value="ECO:0007669"/>
    <property type="project" value="UniProtKB-UniPathway"/>
</dbReference>
<dbReference type="PANTHER" id="PTHR12128">
    <property type="entry name" value="DIHYDRODIPICOLINATE SYNTHASE"/>
    <property type="match status" value="1"/>
</dbReference>
<keyword evidence="6" id="KW-0220">Diaminopimelate biosynthesis</keyword>
<keyword evidence="5" id="KW-0028">Amino-acid biosynthesis</keyword>
<evidence type="ECO:0000256" key="2">
    <source>
        <dbReference type="ARBA" id="ARBA00005120"/>
    </source>
</evidence>
<accession>A0A381QXH7</accession>
<dbReference type="GO" id="GO:0019877">
    <property type="term" value="P:diaminopimelate biosynthetic process"/>
    <property type="evidence" value="ECO:0007669"/>
    <property type="project" value="UniProtKB-KW"/>
</dbReference>
<dbReference type="UniPathway" id="UPA00034">
    <property type="reaction ID" value="UER00017"/>
</dbReference>
<evidence type="ECO:0000256" key="5">
    <source>
        <dbReference type="ARBA" id="ARBA00022605"/>
    </source>
</evidence>
<keyword evidence="9" id="KW-0704">Schiff base</keyword>
<dbReference type="InterPro" id="IPR002220">
    <property type="entry name" value="DapA-like"/>
</dbReference>
<dbReference type="SMART" id="SM01130">
    <property type="entry name" value="DHDPS"/>
    <property type="match status" value="1"/>
</dbReference>
<dbReference type="InterPro" id="IPR020625">
    <property type="entry name" value="Schiff_base-form_aldolases_AS"/>
</dbReference>
<dbReference type="EMBL" id="UINC01001561">
    <property type="protein sequence ID" value="SUZ83674.1"/>
    <property type="molecule type" value="Genomic_DNA"/>
</dbReference>
<comment type="catalytic activity">
    <reaction evidence="10">
        <text>L-aspartate 4-semialdehyde + pyruvate = (2S,4S)-4-hydroxy-2,3,4,5-tetrahydrodipicolinate + H2O + H(+)</text>
        <dbReference type="Rhea" id="RHEA:34171"/>
        <dbReference type="ChEBI" id="CHEBI:15361"/>
        <dbReference type="ChEBI" id="CHEBI:15377"/>
        <dbReference type="ChEBI" id="CHEBI:15378"/>
        <dbReference type="ChEBI" id="CHEBI:67139"/>
        <dbReference type="ChEBI" id="CHEBI:537519"/>
        <dbReference type="EC" id="4.3.3.7"/>
    </reaction>
</comment>
<dbReference type="PRINTS" id="PR00146">
    <property type="entry name" value="DHPICSNTHASE"/>
</dbReference>
<dbReference type="HAMAP" id="MF_00418">
    <property type="entry name" value="DapA"/>
    <property type="match status" value="1"/>
</dbReference>
<protein>
    <recommendedName>
        <fullName evidence="3">4-hydroxy-tetrahydrodipicolinate synthase</fullName>
        <ecNumber evidence="3">4.3.3.7</ecNumber>
    </recommendedName>
</protein>
<dbReference type="InterPro" id="IPR005263">
    <property type="entry name" value="DapA"/>
</dbReference>
<proteinExistence type="inferred from homology"/>
<dbReference type="NCBIfam" id="TIGR00674">
    <property type="entry name" value="dapA"/>
    <property type="match status" value="1"/>
</dbReference>
<evidence type="ECO:0000256" key="3">
    <source>
        <dbReference type="ARBA" id="ARBA00012086"/>
    </source>
</evidence>
<evidence type="ECO:0000256" key="7">
    <source>
        <dbReference type="ARBA" id="ARBA00023154"/>
    </source>
</evidence>
<comment type="function">
    <text evidence="1">Catalyzes the condensation of (S)-aspartate-beta-semialdehyde [(S)-ASA] and pyruvate to 4-hydroxy-tetrahydrodipicolinate (HTPA).</text>
</comment>